<dbReference type="InterPro" id="IPR042097">
    <property type="entry name" value="Aminopeptidase_N-like_N_sf"/>
</dbReference>
<keyword evidence="9" id="KW-0862">Zinc</keyword>
<protein>
    <recommendedName>
        <fullName evidence="5">Aminopeptidase N</fullName>
        <ecNumber evidence="4">3.4.11.2</ecNumber>
    </recommendedName>
</protein>
<evidence type="ECO:0000256" key="3">
    <source>
        <dbReference type="ARBA" id="ARBA00010136"/>
    </source>
</evidence>
<dbReference type="InterPro" id="IPR027268">
    <property type="entry name" value="Peptidase_M4/M1_CTD_sf"/>
</dbReference>
<dbReference type="SUPFAM" id="SSF55486">
    <property type="entry name" value="Metalloproteases ('zincins'), catalytic domain"/>
    <property type="match status" value="1"/>
</dbReference>
<keyword evidence="7" id="KW-0479">Metal-binding</keyword>
<dbReference type="GO" id="GO:0042277">
    <property type="term" value="F:peptide binding"/>
    <property type="evidence" value="ECO:0007669"/>
    <property type="project" value="TreeGrafter"/>
</dbReference>
<dbReference type="EMBL" id="VCEI01000011">
    <property type="protein sequence ID" value="TLU96803.1"/>
    <property type="molecule type" value="Genomic_DNA"/>
</dbReference>
<dbReference type="EC" id="3.4.11.2" evidence="4"/>
<evidence type="ECO:0000259" key="12">
    <source>
        <dbReference type="Pfam" id="PF17900"/>
    </source>
</evidence>
<dbReference type="CDD" id="cd09602">
    <property type="entry name" value="M1_APN"/>
    <property type="match status" value="1"/>
</dbReference>
<feature type="domain" description="Peptidase M1 membrane alanine aminopeptidase" evidence="11">
    <location>
        <begin position="251"/>
        <end position="458"/>
    </location>
</feature>
<dbReference type="PRINTS" id="PR00756">
    <property type="entry name" value="ALADIPTASE"/>
</dbReference>
<comment type="cofactor">
    <cofactor evidence="2">
        <name>Zn(2+)</name>
        <dbReference type="ChEBI" id="CHEBI:29105"/>
    </cofactor>
</comment>
<dbReference type="PANTHER" id="PTHR11533:SF299">
    <property type="entry name" value="AMINOPEPTIDASE"/>
    <property type="match status" value="1"/>
</dbReference>
<feature type="domain" description="Aminopeptidase N-like N-terminal" evidence="12">
    <location>
        <begin position="46"/>
        <end position="208"/>
    </location>
</feature>
<evidence type="ECO:0000256" key="8">
    <source>
        <dbReference type="ARBA" id="ARBA00022801"/>
    </source>
</evidence>
<evidence type="ECO:0000256" key="1">
    <source>
        <dbReference type="ARBA" id="ARBA00000098"/>
    </source>
</evidence>
<dbReference type="RefSeq" id="WP_138280499.1">
    <property type="nucleotide sequence ID" value="NZ_BMGE01000001.1"/>
</dbReference>
<dbReference type="GO" id="GO:0005615">
    <property type="term" value="C:extracellular space"/>
    <property type="evidence" value="ECO:0007669"/>
    <property type="project" value="TreeGrafter"/>
</dbReference>
<dbReference type="SUPFAM" id="SSF63737">
    <property type="entry name" value="Leukotriene A4 hydrolase N-terminal domain"/>
    <property type="match status" value="1"/>
</dbReference>
<dbReference type="OrthoDB" id="100605at2"/>
<dbReference type="PROSITE" id="PS51257">
    <property type="entry name" value="PROKAR_LIPOPROTEIN"/>
    <property type="match status" value="1"/>
</dbReference>
<dbReference type="Pfam" id="PF01433">
    <property type="entry name" value="Peptidase_M1"/>
    <property type="match status" value="1"/>
</dbReference>
<dbReference type="Pfam" id="PF17900">
    <property type="entry name" value="Peptidase_M1_N"/>
    <property type="match status" value="1"/>
</dbReference>
<dbReference type="GO" id="GO:0016285">
    <property type="term" value="F:alanyl aminopeptidase activity"/>
    <property type="evidence" value="ECO:0007669"/>
    <property type="project" value="UniProtKB-EC"/>
</dbReference>
<keyword evidence="6" id="KW-0645">Protease</keyword>
<evidence type="ECO:0000313" key="13">
    <source>
        <dbReference type="EMBL" id="TLU96803.1"/>
    </source>
</evidence>
<evidence type="ECO:0000256" key="5">
    <source>
        <dbReference type="ARBA" id="ARBA00015611"/>
    </source>
</evidence>
<evidence type="ECO:0000256" key="9">
    <source>
        <dbReference type="ARBA" id="ARBA00022833"/>
    </source>
</evidence>
<dbReference type="InterPro" id="IPR050344">
    <property type="entry name" value="Peptidase_M1_aminopeptidases"/>
</dbReference>
<reference evidence="13 14" key="1">
    <citation type="submission" date="2019-05" db="EMBL/GenBank/DDBJ databases">
        <authorList>
            <person name="Qu J.-H."/>
        </authorList>
    </citation>
    <scope>NUCLEOTIDE SEQUENCE [LARGE SCALE GENOMIC DNA]</scope>
    <source>
        <strain evidence="13 14">Z12</strain>
    </source>
</reference>
<dbReference type="InterPro" id="IPR014782">
    <property type="entry name" value="Peptidase_M1_dom"/>
</dbReference>
<proteinExistence type="inferred from homology"/>
<dbReference type="GO" id="GO:0008270">
    <property type="term" value="F:zinc ion binding"/>
    <property type="evidence" value="ECO:0007669"/>
    <property type="project" value="InterPro"/>
</dbReference>
<dbReference type="Gene3D" id="1.10.390.10">
    <property type="entry name" value="Neutral Protease Domain 2"/>
    <property type="match status" value="1"/>
</dbReference>
<evidence type="ECO:0000256" key="4">
    <source>
        <dbReference type="ARBA" id="ARBA00012564"/>
    </source>
</evidence>
<keyword evidence="10" id="KW-0482">Metalloprotease</keyword>
<dbReference type="GO" id="GO:0070006">
    <property type="term" value="F:metalloaminopeptidase activity"/>
    <property type="evidence" value="ECO:0007669"/>
    <property type="project" value="TreeGrafter"/>
</dbReference>
<gene>
    <name evidence="13" type="ORF">FEM55_06670</name>
</gene>
<dbReference type="GO" id="GO:0043171">
    <property type="term" value="P:peptide catabolic process"/>
    <property type="evidence" value="ECO:0007669"/>
    <property type="project" value="TreeGrafter"/>
</dbReference>
<dbReference type="InterPro" id="IPR001930">
    <property type="entry name" value="Peptidase_M1"/>
</dbReference>
<keyword evidence="14" id="KW-1185">Reference proteome</keyword>
<keyword evidence="8" id="KW-0378">Hydrolase</keyword>
<dbReference type="Gene3D" id="2.60.40.1730">
    <property type="entry name" value="tricorn interacting facor f3 domain"/>
    <property type="match status" value="1"/>
</dbReference>
<evidence type="ECO:0000259" key="11">
    <source>
        <dbReference type="Pfam" id="PF01433"/>
    </source>
</evidence>
<dbReference type="AlphaFoldDB" id="A0A5R9KKR9"/>
<comment type="similarity">
    <text evidence="3">Belongs to the peptidase M1 family.</text>
</comment>
<evidence type="ECO:0000313" key="14">
    <source>
        <dbReference type="Proteomes" id="UP000309788"/>
    </source>
</evidence>
<evidence type="ECO:0000256" key="2">
    <source>
        <dbReference type="ARBA" id="ARBA00001947"/>
    </source>
</evidence>
<dbReference type="GO" id="GO:0016020">
    <property type="term" value="C:membrane"/>
    <property type="evidence" value="ECO:0007669"/>
    <property type="project" value="TreeGrafter"/>
</dbReference>
<comment type="catalytic activity">
    <reaction evidence="1">
        <text>Release of an N-terminal amino acid, Xaa-|-Yaa- from a peptide, amide or arylamide. Xaa is preferably Ala, but may be most amino acids including Pro (slow action). When a terminal hydrophobic residue is followed by a prolyl residue, the two may be released as an intact Xaa-Pro dipeptide.</text>
        <dbReference type="EC" id="3.4.11.2"/>
    </reaction>
</comment>
<dbReference type="GO" id="GO:0005737">
    <property type="term" value="C:cytoplasm"/>
    <property type="evidence" value="ECO:0007669"/>
    <property type="project" value="TreeGrafter"/>
</dbReference>
<dbReference type="InterPro" id="IPR045357">
    <property type="entry name" value="Aminopeptidase_N-like_N"/>
</dbReference>
<dbReference type="PANTHER" id="PTHR11533">
    <property type="entry name" value="PROTEASE M1 ZINC METALLOPROTEASE"/>
    <property type="match status" value="1"/>
</dbReference>
<evidence type="ECO:0000256" key="7">
    <source>
        <dbReference type="ARBA" id="ARBA00022723"/>
    </source>
</evidence>
<comment type="caution">
    <text evidence="13">The sequence shown here is derived from an EMBL/GenBank/DDBJ whole genome shotgun (WGS) entry which is preliminary data.</text>
</comment>
<dbReference type="GO" id="GO:0006508">
    <property type="term" value="P:proteolysis"/>
    <property type="evidence" value="ECO:0007669"/>
    <property type="project" value="UniProtKB-KW"/>
</dbReference>
<evidence type="ECO:0000256" key="10">
    <source>
        <dbReference type="ARBA" id="ARBA00023049"/>
    </source>
</evidence>
<name>A0A5R9KKR9_9BACT</name>
<sequence length="860" mass="98623">MRFPFSILFIAGIFLVFSCKKNQRYRPEKGVSYALNEQRKKSIDSIHYAIELDIPSGKNERIKGKERISFNLNSLDSALVLDFSTDSSHVISVQSNGKAIAYEFVNQHIVIESASLVKGRNEVFIEFVAGDLSLNRSEEYLYTLFVPDRASTCFPLFDQPNLKATYALTLKTPANWEAVSNGSLQYKRSENGRNIYRFNKTQPISSYLFAFAAGKFFKTVKTVGGREMTMYYRETDTVKVRKNSDEVFSLHAKALSWLENYTSVSYPFEKFDFVLIPSFQYGGMEHPGSVFYNESSLFLDENASVNKKLSRASVIAHESAHMWFGDLVTMDWFNDVWLKEVFANFMAAKIVHPSFPEINHRLRFLLAHYPGAYEVDRSAGTNPVLQELGNLKNAGTLYGAIIYLKAPVVMQHLELKIGEKRMQESLREYLKTFAYGNARWDDLIRIIDRKTPQNISDWSAVWVKTPGMPAYDLVRKGGKMQVVQEIDPVSGRIWQQPLAVKWTTGKSYRDTAFTFTDKQVKTFDVQPETLVFPNFDGVSYGYFKMDTASKADFIQNYNQVADTVRQNPVFRGAMLVNSWEAFLRENGPSSEKFVNDIFTILPKEENPLLVDYLLSNMQTVWWTFLEPEERSILQNKAERVLWDLLEKTSDKGIKTSYFRAFKNVALTPDGLQKLELLWNEKLVVKDLVLSEDDKISLACELALKGSGDNDPIFNKQLENTGNPDRKAKLKFVIPSLSKNIAERNAFFESLKKPENREKEAWVLEALAYLHHPLRAKSAIPYLRPSLDMLQEIQLTGDIFFPTRWVHTIYAGHHSGEAAAIVQDFLRDNPEYPFYLKNKVLQATDILNRAVKLQRDAEPEK</sequence>
<evidence type="ECO:0000256" key="6">
    <source>
        <dbReference type="ARBA" id="ARBA00022670"/>
    </source>
</evidence>
<dbReference type="Proteomes" id="UP000309788">
    <property type="component" value="Unassembled WGS sequence"/>
</dbReference>
<organism evidence="13 14">
    <name type="scientific">Dyadobacter sediminis</name>
    <dbReference type="NCBI Taxonomy" id="1493691"/>
    <lineage>
        <taxon>Bacteria</taxon>
        <taxon>Pseudomonadati</taxon>
        <taxon>Bacteroidota</taxon>
        <taxon>Cytophagia</taxon>
        <taxon>Cytophagales</taxon>
        <taxon>Spirosomataceae</taxon>
        <taxon>Dyadobacter</taxon>
    </lineage>
</organism>
<accession>A0A5R9KKR9</accession>